<dbReference type="PROSITE" id="PS00059">
    <property type="entry name" value="ADH_ZINC"/>
    <property type="match status" value="1"/>
</dbReference>
<name>A0A9W9JV24_9EURO</name>
<dbReference type="GO" id="GO:0008270">
    <property type="term" value="F:zinc ion binding"/>
    <property type="evidence" value="ECO:0007669"/>
    <property type="project" value="InterPro"/>
</dbReference>
<dbReference type="EMBL" id="JAPQKI010000011">
    <property type="protein sequence ID" value="KAJ5082202.1"/>
    <property type="molecule type" value="Genomic_DNA"/>
</dbReference>
<evidence type="ECO:0000256" key="1">
    <source>
        <dbReference type="ARBA" id="ARBA00001947"/>
    </source>
</evidence>
<reference evidence="8" key="1">
    <citation type="submission" date="2022-11" db="EMBL/GenBank/DDBJ databases">
        <authorList>
            <person name="Petersen C."/>
        </authorList>
    </citation>
    <scope>NUCLEOTIDE SEQUENCE</scope>
    <source>
        <strain evidence="8">IBT 30761</strain>
    </source>
</reference>
<dbReference type="InterPro" id="IPR020843">
    <property type="entry name" value="ER"/>
</dbReference>
<dbReference type="GO" id="GO:0034079">
    <property type="term" value="P:butanediol biosynthetic process"/>
    <property type="evidence" value="ECO:0007669"/>
    <property type="project" value="TreeGrafter"/>
</dbReference>
<dbReference type="SMART" id="SM00829">
    <property type="entry name" value="PKS_ER"/>
    <property type="match status" value="1"/>
</dbReference>
<dbReference type="AlphaFoldDB" id="A0A9W9JV24"/>
<evidence type="ECO:0000256" key="2">
    <source>
        <dbReference type="ARBA" id="ARBA00008072"/>
    </source>
</evidence>
<evidence type="ECO:0000256" key="6">
    <source>
        <dbReference type="RuleBase" id="RU361277"/>
    </source>
</evidence>
<dbReference type="GO" id="GO:0000721">
    <property type="term" value="F:(R,R)-butanediol dehydrogenase activity"/>
    <property type="evidence" value="ECO:0007669"/>
    <property type="project" value="TreeGrafter"/>
</dbReference>
<dbReference type="PANTHER" id="PTHR43161">
    <property type="entry name" value="SORBITOL DEHYDROGENASE"/>
    <property type="match status" value="1"/>
</dbReference>
<dbReference type="GeneID" id="81362715"/>
<comment type="cofactor">
    <cofactor evidence="1 6">
        <name>Zn(2+)</name>
        <dbReference type="ChEBI" id="CHEBI:29105"/>
    </cofactor>
</comment>
<dbReference type="CDD" id="cd08233">
    <property type="entry name" value="butanediol_DH_like"/>
    <property type="match status" value="1"/>
</dbReference>
<feature type="domain" description="Enoyl reductase (ER)" evidence="7">
    <location>
        <begin position="7"/>
        <end position="321"/>
    </location>
</feature>
<keyword evidence="3 6" id="KW-0479">Metal-binding</keyword>
<dbReference type="SUPFAM" id="SSF51735">
    <property type="entry name" value="NAD(P)-binding Rossmann-fold domains"/>
    <property type="match status" value="1"/>
</dbReference>
<dbReference type="RefSeq" id="XP_056468724.1">
    <property type="nucleotide sequence ID" value="XM_056623736.1"/>
</dbReference>
<dbReference type="InterPro" id="IPR013149">
    <property type="entry name" value="ADH-like_C"/>
</dbReference>
<dbReference type="PANTHER" id="PTHR43161:SF23">
    <property type="entry name" value="(R,R)-BUTANEDIOL DEHYDROGENASE-RELATED"/>
    <property type="match status" value="1"/>
</dbReference>
<dbReference type="InterPro" id="IPR036291">
    <property type="entry name" value="NAD(P)-bd_dom_sf"/>
</dbReference>
<keyword evidence="9" id="KW-1185">Reference proteome</keyword>
<sequence>MRPAYVGICGSDIHEYMSGPILVSKKAYSASGKQAPVTLGHEFSGIIEEVGEDVKGLLKGQRAVVRPTIFDGKCPACKNGNRHCCENIRFIGLSGYGGGMAHFIVAPPEHFYPLPNDVSLEAGALVEPLAVAWHAVNLSPFKANDTALVLGGGPIGIGVIQVLKLQGARNIILVELMENRKKLAEELGATHIFDPRECDIPTEVSKVTKKVGADVIFDSAGVEKALNGIIPACRVHGTIVNIAVWEGKPSLDVNNMTYSEINYMGAALYDEMSFLNVIQALSYGQLNTEKMITARIKLEDAVEKGLQELIHHRDRHCKILIDAQT</sequence>
<evidence type="ECO:0000256" key="4">
    <source>
        <dbReference type="ARBA" id="ARBA00022833"/>
    </source>
</evidence>
<comment type="similarity">
    <text evidence="2 6">Belongs to the zinc-containing alcohol dehydrogenase family.</text>
</comment>
<comment type="caution">
    <text evidence="8">The sequence shown here is derived from an EMBL/GenBank/DDBJ whole genome shotgun (WGS) entry which is preliminary data.</text>
</comment>
<keyword evidence="4 6" id="KW-0862">Zinc</keyword>
<dbReference type="Proteomes" id="UP001149074">
    <property type="component" value="Unassembled WGS sequence"/>
</dbReference>
<dbReference type="InterPro" id="IPR011032">
    <property type="entry name" value="GroES-like_sf"/>
</dbReference>
<dbReference type="OrthoDB" id="3941538at2759"/>
<dbReference type="Gene3D" id="3.40.50.720">
    <property type="entry name" value="NAD(P)-binding Rossmann-like Domain"/>
    <property type="match status" value="1"/>
</dbReference>
<reference evidence="8" key="2">
    <citation type="journal article" date="2023" name="IMA Fungus">
        <title>Comparative genomic study of the Penicillium genus elucidates a diverse pangenome and 15 lateral gene transfer events.</title>
        <authorList>
            <person name="Petersen C."/>
            <person name="Sorensen T."/>
            <person name="Nielsen M.R."/>
            <person name="Sondergaard T.E."/>
            <person name="Sorensen J.L."/>
            <person name="Fitzpatrick D.A."/>
            <person name="Frisvad J.C."/>
            <person name="Nielsen K.L."/>
        </authorList>
    </citation>
    <scope>NUCLEOTIDE SEQUENCE</scope>
    <source>
        <strain evidence="8">IBT 30761</strain>
    </source>
</reference>
<gene>
    <name evidence="8" type="ORF">N7532_011245</name>
</gene>
<evidence type="ECO:0000259" key="7">
    <source>
        <dbReference type="SMART" id="SM00829"/>
    </source>
</evidence>
<dbReference type="Pfam" id="PF00107">
    <property type="entry name" value="ADH_zinc_N"/>
    <property type="match status" value="1"/>
</dbReference>
<dbReference type="GO" id="GO:0005737">
    <property type="term" value="C:cytoplasm"/>
    <property type="evidence" value="ECO:0007669"/>
    <property type="project" value="TreeGrafter"/>
</dbReference>
<organism evidence="8 9">
    <name type="scientific">Penicillium argentinense</name>
    <dbReference type="NCBI Taxonomy" id="1131581"/>
    <lineage>
        <taxon>Eukaryota</taxon>
        <taxon>Fungi</taxon>
        <taxon>Dikarya</taxon>
        <taxon>Ascomycota</taxon>
        <taxon>Pezizomycotina</taxon>
        <taxon>Eurotiomycetes</taxon>
        <taxon>Eurotiomycetidae</taxon>
        <taxon>Eurotiales</taxon>
        <taxon>Aspergillaceae</taxon>
        <taxon>Penicillium</taxon>
    </lineage>
</organism>
<protein>
    <submittedName>
        <fullName evidence="8">Alcohol dehydrogenase</fullName>
    </submittedName>
</protein>
<dbReference type="Pfam" id="PF08240">
    <property type="entry name" value="ADH_N"/>
    <property type="match status" value="1"/>
</dbReference>
<evidence type="ECO:0000256" key="3">
    <source>
        <dbReference type="ARBA" id="ARBA00022723"/>
    </source>
</evidence>
<evidence type="ECO:0000313" key="8">
    <source>
        <dbReference type="EMBL" id="KAJ5082202.1"/>
    </source>
</evidence>
<dbReference type="Gene3D" id="3.90.180.10">
    <property type="entry name" value="Medium-chain alcohol dehydrogenases, catalytic domain"/>
    <property type="match status" value="1"/>
</dbReference>
<keyword evidence="5" id="KW-0560">Oxidoreductase</keyword>
<dbReference type="InterPro" id="IPR002328">
    <property type="entry name" value="ADH_Zn_CS"/>
</dbReference>
<proteinExistence type="inferred from homology"/>
<dbReference type="InterPro" id="IPR013154">
    <property type="entry name" value="ADH-like_N"/>
</dbReference>
<dbReference type="SUPFAM" id="SSF50129">
    <property type="entry name" value="GroES-like"/>
    <property type="match status" value="1"/>
</dbReference>
<evidence type="ECO:0000256" key="5">
    <source>
        <dbReference type="ARBA" id="ARBA00023002"/>
    </source>
</evidence>
<evidence type="ECO:0000313" key="9">
    <source>
        <dbReference type="Proteomes" id="UP001149074"/>
    </source>
</evidence>
<accession>A0A9W9JV24</accession>